<dbReference type="AlphaFoldDB" id="A0A7N0SYI0"/>
<dbReference type="PANTHER" id="PTHR22996:SF4">
    <property type="entry name" value="E3 UBIQUITIN-PROTEIN LIGASE LUL4-RELATED"/>
    <property type="match status" value="1"/>
</dbReference>
<dbReference type="InterPro" id="IPR045194">
    <property type="entry name" value="MGRN1/RNF157-like"/>
</dbReference>
<feature type="compositionally biased region" description="Pro residues" evidence="13">
    <location>
        <begin position="18"/>
        <end position="44"/>
    </location>
</feature>
<evidence type="ECO:0000256" key="1">
    <source>
        <dbReference type="ARBA" id="ARBA00000900"/>
    </source>
</evidence>
<feature type="region of interest" description="Disordered" evidence="13">
    <location>
        <begin position="1"/>
        <end position="76"/>
    </location>
</feature>
<comment type="similarity">
    <text evidence="11">Belongs to the RING-type zinc finger family. LOG2 subfamily.</text>
</comment>
<evidence type="ECO:0000256" key="4">
    <source>
        <dbReference type="ARBA" id="ARBA00022679"/>
    </source>
</evidence>
<keyword evidence="16" id="KW-1185">Reference proteome</keyword>
<sequence>MGGSWSANKRRNNYLQHPQPPASSPPMILPPPPPPSSRPTPPPDHASSSSAAAPLQNYAYAPNPNPPSYSYPSNPTYHHPAPPPPPPPYSMYAAPPYHAPPSYYGAAALYSQCGYVAPPVVNGGGYTPYYVNQYNGWAPYRPPPHGVAMQQAPPPKFVEHQNAKKVKNYVNVRKDSVKVKGDEQNPDHFLVSFEFDAEHDGSITVYYFAKVEDDCKISPLFPEAHTPVKVPFQKGPGQRFQQASGTGIDLGFFELDDLAKPSPAEDVFPLVISAETSMPTDGQPDEHMPIKSPHMQITQAVLLKKDTGFQVKVMKQILWIDEVRYELRDLFGIGSSSTAESPNDDNDDGKECVICLTEPKDTAVLPCRHMCMCSDCAKALRLQSNKCPICRQPIEEIIEIKIENKGN</sequence>
<evidence type="ECO:0000256" key="3">
    <source>
        <dbReference type="ARBA" id="ARBA00012483"/>
    </source>
</evidence>
<keyword evidence="6" id="KW-0479">Metal-binding</keyword>
<evidence type="ECO:0000256" key="12">
    <source>
        <dbReference type="PROSITE-ProRule" id="PRU00175"/>
    </source>
</evidence>
<dbReference type="Gene3D" id="3.30.40.10">
    <property type="entry name" value="Zinc/RING finger domain, C3HC4 (zinc finger)"/>
    <property type="match status" value="1"/>
</dbReference>
<accession>A0A7N0SYI0</accession>
<dbReference type="GO" id="GO:0008270">
    <property type="term" value="F:zinc ion binding"/>
    <property type="evidence" value="ECO:0007669"/>
    <property type="project" value="UniProtKB-KW"/>
</dbReference>
<evidence type="ECO:0000256" key="13">
    <source>
        <dbReference type="SAM" id="MobiDB-lite"/>
    </source>
</evidence>
<dbReference type="EnsemblPlants" id="Kaladp0013s0003.1.v1.1">
    <property type="protein sequence ID" value="Kaladp0013s0003.1.v1.1"/>
    <property type="gene ID" value="Kaladp0013s0003.v1.1"/>
</dbReference>
<proteinExistence type="inferred from homology"/>
<evidence type="ECO:0000256" key="9">
    <source>
        <dbReference type="ARBA" id="ARBA00022833"/>
    </source>
</evidence>
<dbReference type="SMART" id="SM00184">
    <property type="entry name" value="RING"/>
    <property type="match status" value="1"/>
</dbReference>
<dbReference type="PRINTS" id="PR01217">
    <property type="entry name" value="PRICHEXTENSN"/>
</dbReference>
<comment type="catalytic activity">
    <reaction evidence="1">
        <text>S-ubiquitinyl-[E2 ubiquitin-conjugating enzyme]-L-cysteine + [acceptor protein]-L-lysine = [E2 ubiquitin-conjugating enzyme]-L-cysteine + N(6)-ubiquitinyl-[acceptor protein]-L-lysine.</text>
        <dbReference type="EC" id="2.3.2.27"/>
    </reaction>
</comment>
<organism evidence="15 16">
    <name type="scientific">Kalanchoe fedtschenkoi</name>
    <name type="common">Lavender scallops</name>
    <name type="synonym">South American air plant</name>
    <dbReference type="NCBI Taxonomy" id="63787"/>
    <lineage>
        <taxon>Eukaryota</taxon>
        <taxon>Viridiplantae</taxon>
        <taxon>Streptophyta</taxon>
        <taxon>Embryophyta</taxon>
        <taxon>Tracheophyta</taxon>
        <taxon>Spermatophyta</taxon>
        <taxon>Magnoliopsida</taxon>
        <taxon>eudicotyledons</taxon>
        <taxon>Gunneridae</taxon>
        <taxon>Pentapetalae</taxon>
        <taxon>Saxifragales</taxon>
        <taxon>Crassulaceae</taxon>
        <taxon>Kalanchoe</taxon>
    </lineage>
</organism>
<keyword evidence="8" id="KW-0833">Ubl conjugation pathway</keyword>
<name>A0A7N0SYI0_KALFE</name>
<dbReference type="FunFam" id="3.30.40.10:FF:000115">
    <property type="entry name" value="probable E3 ubiquitin-protein ligase LOG2"/>
    <property type="match status" value="1"/>
</dbReference>
<feature type="compositionally biased region" description="Low complexity" evidence="13">
    <location>
        <begin position="46"/>
        <end position="62"/>
    </location>
</feature>
<evidence type="ECO:0000256" key="11">
    <source>
        <dbReference type="ARBA" id="ARBA00025721"/>
    </source>
</evidence>
<dbReference type="PANTHER" id="PTHR22996">
    <property type="entry name" value="MAHOGUNIN"/>
    <property type="match status" value="1"/>
</dbReference>
<reference evidence="15" key="1">
    <citation type="submission" date="2021-01" db="UniProtKB">
        <authorList>
            <consortium name="EnsemblPlants"/>
        </authorList>
    </citation>
    <scope>IDENTIFICATION</scope>
</reference>
<evidence type="ECO:0000256" key="10">
    <source>
        <dbReference type="ARBA" id="ARBA00023288"/>
    </source>
</evidence>
<keyword evidence="7 12" id="KW-0863">Zinc-finger</keyword>
<dbReference type="InterPro" id="IPR013083">
    <property type="entry name" value="Znf_RING/FYVE/PHD"/>
</dbReference>
<dbReference type="InterPro" id="IPR045195">
    <property type="entry name" value="LOG2-like_mRING_C3HC5"/>
</dbReference>
<dbReference type="Pfam" id="PF13920">
    <property type="entry name" value="zf-C3HC4_3"/>
    <property type="match status" value="1"/>
</dbReference>
<evidence type="ECO:0000256" key="8">
    <source>
        <dbReference type="ARBA" id="ARBA00022786"/>
    </source>
</evidence>
<evidence type="ECO:0000256" key="2">
    <source>
        <dbReference type="ARBA" id="ARBA00004906"/>
    </source>
</evidence>
<dbReference type="GO" id="GO:0061630">
    <property type="term" value="F:ubiquitin protein ligase activity"/>
    <property type="evidence" value="ECO:0007669"/>
    <property type="project" value="UniProtKB-EC"/>
</dbReference>
<keyword evidence="10" id="KW-0449">Lipoprotein</keyword>
<dbReference type="OMA" id="EEPNCTM"/>
<dbReference type="PROSITE" id="PS50089">
    <property type="entry name" value="ZF_RING_2"/>
    <property type="match status" value="1"/>
</dbReference>
<evidence type="ECO:0000256" key="5">
    <source>
        <dbReference type="ARBA" id="ARBA00022707"/>
    </source>
</evidence>
<feature type="domain" description="RING-type" evidence="14">
    <location>
        <begin position="352"/>
        <end position="391"/>
    </location>
</feature>
<dbReference type="SUPFAM" id="SSF57850">
    <property type="entry name" value="RING/U-box"/>
    <property type="match status" value="1"/>
</dbReference>
<evidence type="ECO:0000256" key="7">
    <source>
        <dbReference type="ARBA" id="ARBA00022771"/>
    </source>
</evidence>
<dbReference type="Gramene" id="Kaladp0013s0003.1.v1.1">
    <property type="protein sequence ID" value="Kaladp0013s0003.1.v1.1"/>
    <property type="gene ID" value="Kaladp0013s0003.v1.1"/>
</dbReference>
<dbReference type="Proteomes" id="UP000594263">
    <property type="component" value="Unplaced"/>
</dbReference>
<evidence type="ECO:0000313" key="16">
    <source>
        <dbReference type="Proteomes" id="UP000594263"/>
    </source>
</evidence>
<dbReference type="EC" id="2.3.2.27" evidence="3"/>
<evidence type="ECO:0000259" key="14">
    <source>
        <dbReference type="PROSITE" id="PS50089"/>
    </source>
</evidence>
<comment type="pathway">
    <text evidence="2">Protein modification; protein ubiquitination.</text>
</comment>
<keyword evidence="9" id="KW-0862">Zinc</keyword>
<protein>
    <recommendedName>
        <fullName evidence="3">RING-type E3 ubiquitin transferase</fullName>
        <ecNumber evidence="3">2.3.2.27</ecNumber>
    </recommendedName>
</protein>
<dbReference type="Pfam" id="PF26192">
    <property type="entry name" value="RNF157-like_N"/>
    <property type="match status" value="1"/>
</dbReference>
<keyword evidence="5" id="KW-0519">Myristate</keyword>
<keyword evidence="4" id="KW-0808">Transferase</keyword>
<dbReference type="InterPro" id="IPR058981">
    <property type="entry name" value="MGRN1/RNF157-like_N"/>
</dbReference>
<dbReference type="GO" id="GO:0016567">
    <property type="term" value="P:protein ubiquitination"/>
    <property type="evidence" value="ECO:0007669"/>
    <property type="project" value="TreeGrafter"/>
</dbReference>
<dbReference type="CDD" id="cd16789">
    <property type="entry name" value="mRING-HC-C3HC5_MGRN1-like"/>
    <property type="match status" value="1"/>
</dbReference>
<evidence type="ECO:0000256" key="6">
    <source>
        <dbReference type="ARBA" id="ARBA00022723"/>
    </source>
</evidence>
<evidence type="ECO:0000313" key="15">
    <source>
        <dbReference type="EnsemblPlants" id="Kaladp0013s0003.1.v1.1"/>
    </source>
</evidence>
<dbReference type="InterPro" id="IPR001841">
    <property type="entry name" value="Znf_RING"/>
</dbReference>